<protein>
    <submittedName>
        <fullName evidence="1">Uncharacterized protein</fullName>
    </submittedName>
</protein>
<accession>A0A1Y0I8C9</accession>
<evidence type="ECO:0000313" key="2">
    <source>
        <dbReference type="Proteomes" id="UP000196027"/>
    </source>
</evidence>
<sequence>MSKLSHLIQQAKNSRRINDMFKTETLTFKPMEGTAPEIEGDLDLRLAQLEQILFTDDQELLFLHQQCDLISELSQIAEALK</sequence>
<gene>
    <name evidence="1" type="ORF">OLMES_2388</name>
</gene>
<proteinExistence type="predicted"/>
<reference evidence="1 2" key="1">
    <citation type="submission" date="2017-05" db="EMBL/GenBank/DDBJ databases">
        <title>Genomic insights into alkan degradation activity of Oleiphilus messinensis.</title>
        <authorList>
            <person name="Kozyavkin S.A."/>
            <person name="Slesarev A.I."/>
            <person name="Golyshin P.N."/>
            <person name="Korzhenkov A."/>
            <person name="Golyshina O.N."/>
            <person name="Toshchakov S.V."/>
        </authorList>
    </citation>
    <scope>NUCLEOTIDE SEQUENCE [LARGE SCALE GENOMIC DNA]</scope>
    <source>
        <strain evidence="1 2">ME102</strain>
    </source>
</reference>
<evidence type="ECO:0000313" key="1">
    <source>
        <dbReference type="EMBL" id="ARU56449.1"/>
    </source>
</evidence>
<name>A0A1Y0I8C9_9GAMM</name>
<dbReference type="Proteomes" id="UP000196027">
    <property type="component" value="Chromosome"/>
</dbReference>
<organism evidence="1 2">
    <name type="scientific">Oleiphilus messinensis</name>
    <dbReference type="NCBI Taxonomy" id="141451"/>
    <lineage>
        <taxon>Bacteria</taxon>
        <taxon>Pseudomonadati</taxon>
        <taxon>Pseudomonadota</taxon>
        <taxon>Gammaproteobacteria</taxon>
        <taxon>Oceanospirillales</taxon>
        <taxon>Oleiphilaceae</taxon>
        <taxon>Oleiphilus</taxon>
    </lineage>
</organism>
<dbReference type="AlphaFoldDB" id="A0A1Y0I8C9"/>
<keyword evidence="2" id="KW-1185">Reference proteome</keyword>
<dbReference type="EMBL" id="CP021425">
    <property type="protein sequence ID" value="ARU56449.1"/>
    <property type="molecule type" value="Genomic_DNA"/>
</dbReference>
<dbReference type="KEGG" id="ome:OLMES_2388"/>
<dbReference type="RefSeq" id="WP_087461431.1">
    <property type="nucleotide sequence ID" value="NZ_CP021425.1"/>
</dbReference>